<sequence>MSATATAILKRSFFMIPVLGWIARDIATKGEENFWYALVVFLTAVTLATMTYGPMALTMTALVAVPIMFVILIRITLG</sequence>
<evidence type="ECO:0000313" key="3">
    <source>
        <dbReference type="Proteomes" id="UP001595443"/>
    </source>
</evidence>
<keyword evidence="1" id="KW-0812">Transmembrane</keyword>
<gene>
    <name evidence="2" type="ORF">ACFOES_14510</name>
</gene>
<dbReference type="RefSeq" id="WP_377834023.1">
    <property type="nucleotide sequence ID" value="NZ_JBHRSK010000011.1"/>
</dbReference>
<proteinExistence type="predicted"/>
<feature type="transmembrane region" description="Helical" evidence="1">
    <location>
        <begin position="59"/>
        <end position="77"/>
    </location>
</feature>
<accession>A0ABV7AJP2</accession>
<keyword evidence="1" id="KW-0472">Membrane</keyword>
<comment type="caution">
    <text evidence="2">The sequence shown here is derived from an EMBL/GenBank/DDBJ whole genome shotgun (WGS) entry which is preliminary data.</text>
</comment>
<keyword evidence="1" id="KW-1133">Transmembrane helix</keyword>
<name>A0ABV7AJP2_9RHOB</name>
<reference evidence="3" key="1">
    <citation type="journal article" date="2019" name="Int. J. Syst. Evol. Microbiol.">
        <title>The Global Catalogue of Microorganisms (GCM) 10K type strain sequencing project: providing services to taxonomists for standard genome sequencing and annotation.</title>
        <authorList>
            <consortium name="The Broad Institute Genomics Platform"/>
            <consortium name="The Broad Institute Genome Sequencing Center for Infectious Disease"/>
            <person name="Wu L."/>
            <person name="Ma J."/>
        </authorList>
    </citation>
    <scope>NUCLEOTIDE SEQUENCE [LARGE SCALE GENOMIC DNA]</scope>
    <source>
        <strain evidence="3">KCTC 62192</strain>
    </source>
</reference>
<dbReference type="Proteomes" id="UP001595443">
    <property type="component" value="Unassembled WGS sequence"/>
</dbReference>
<dbReference type="EMBL" id="JBHRSK010000011">
    <property type="protein sequence ID" value="MFC2969315.1"/>
    <property type="molecule type" value="Genomic_DNA"/>
</dbReference>
<evidence type="ECO:0000256" key="1">
    <source>
        <dbReference type="SAM" id="Phobius"/>
    </source>
</evidence>
<organism evidence="2 3">
    <name type="scientific">Acidimangrovimonas pyrenivorans</name>
    <dbReference type="NCBI Taxonomy" id="2030798"/>
    <lineage>
        <taxon>Bacteria</taxon>
        <taxon>Pseudomonadati</taxon>
        <taxon>Pseudomonadota</taxon>
        <taxon>Alphaproteobacteria</taxon>
        <taxon>Rhodobacterales</taxon>
        <taxon>Paracoccaceae</taxon>
        <taxon>Acidimangrovimonas</taxon>
    </lineage>
</organism>
<feature type="transmembrane region" description="Helical" evidence="1">
    <location>
        <begin position="34"/>
        <end position="53"/>
    </location>
</feature>
<protein>
    <submittedName>
        <fullName evidence="2">Uncharacterized protein</fullName>
    </submittedName>
</protein>
<evidence type="ECO:0000313" key="2">
    <source>
        <dbReference type="EMBL" id="MFC2969315.1"/>
    </source>
</evidence>
<keyword evidence="3" id="KW-1185">Reference proteome</keyword>